<organism evidence="1 2">
    <name type="scientific">Clostridium weizhouense</name>
    <dbReference type="NCBI Taxonomy" id="2859781"/>
    <lineage>
        <taxon>Bacteria</taxon>
        <taxon>Bacillati</taxon>
        <taxon>Bacillota</taxon>
        <taxon>Clostridia</taxon>
        <taxon>Eubacteriales</taxon>
        <taxon>Clostridiaceae</taxon>
        <taxon>Clostridium</taxon>
    </lineage>
</organism>
<gene>
    <name evidence="1" type="ORF">KYD98_02855</name>
</gene>
<name>A0ABS7AMX6_9CLOT</name>
<accession>A0ABS7AMX6</accession>
<reference evidence="1 2" key="1">
    <citation type="submission" date="2021-07" db="EMBL/GenBank/DDBJ databases">
        <title>Clostridium weizhouense sp. nov., an anaerobic bacterium isolated from activated sludge of Petroleum wastewater.</title>
        <authorList>
            <person name="Li Q."/>
        </authorList>
    </citation>
    <scope>NUCLEOTIDE SEQUENCE [LARGE SCALE GENOMIC DNA]</scope>
    <source>
        <strain evidence="1 2">YB-6</strain>
    </source>
</reference>
<evidence type="ECO:0000313" key="1">
    <source>
        <dbReference type="EMBL" id="MBW6409021.1"/>
    </source>
</evidence>
<comment type="caution">
    <text evidence="1">The sequence shown here is derived from an EMBL/GenBank/DDBJ whole genome shotgun (WGS) entry which is preliminary data.</text>
</comment>
<protein>
    <submittedName>
        <fullName evidence="1">Uncharacterized protein</fullName>
    </submittedName>
</protein>
<dbReference type="EMBL" id="JAHXPT010000002">
    <property type="protein sequence ID" value="MBW6409021.1"/>
    <property type="molecule type" value="Genomic_DNA"/>
</dbReference>
<evidence type="ECO:0000313" key="2">
    <source>
        <dbReference type="Proteomes" id="UP001519921"/>
    </source>
</evidence>
<sequence>MLFVNKKNELMNKLNEINSQAKSLGINLLDCENPTYRIKEFYLDEDNEIYFECEEIKDGKS</sequence>
<keyword evidence="2" id="KW-1185">Reference proteome</keyword>
<dbReference type="RefSeq" id="WP_219778081.1">
    <property type="nucleotide sequence ID" value="NZ_JAHXPT010000002.1"/>
</dbReference>
<dbReference type="Proteomes" id="UP001519921">
    <property type="component" value="Unassembled WGS sequence"/>
</dbReference>
<proteinExistence type="predicted"/>